<feature type="compositionally biased region" description="Low complexity" evidence="1">
    <location>
        <begin position="115"/>
        <end position="127"/>
    </location>
</feature>
<dbReference type="Proteomes" id="UP000823388">
    <property type="component" value="Chromosome 8N"/>
</dbReference>
<dbReference type="AlphaFoldDB" id="A0A8T0PCX8"/>
<accession>A0A8T0PCX8</accession>
<comment type="caution">
    <text evidence="2">The sequence shown here is derived from an EMBL/GenBank/DDBJ whole genome shotgun (WGS) entry which is preliminary data.</text>
</comment>
<proteinExistence type="predicted"/>
<feature type="region of interest" description="Disordered" evidence="1">
    <location>
        <begin position="46"/>
        <end position="157"/>
    </location>
</feature>
<feature type="compositionally biased region" description="Acidic residues" evidence="1">
    <location>
        <begin position="92"/>
        <end position="104"/>
    </location>
</feature>
<evidence type="ECO:0000313" key="3">
    <source>
        <dbReference type="Proteomes" id="UP000823388"/>
    </source>
</evidence>
<feature type="compositionally biased region" description="Acidic residues" evidence="1">
    <location>
        <begin position="128"/>
        <end position="157"/>
    </location>
</feature>
<feature type="compositionally biased region" description="Polar residues" evidence="1">
    <location>
        <begin position="52"/>
        <end position="76"/>
    </location>
</feature>
<protein>
    <submittedName>
        <fullName evidence="2">Uncharacterized protein</fullName>
    </submittedName>
</protein>
<evidence type="ECO:0000313" key="2">
    <source>
        <dbReference type="EMBL" id="KAG2556374.1"/>
    </source>
</evidence>
<evidence type="ECO:0000256" key="1">
    <source>
        <dbReference type="SAM" id="MobiDB-lite"/>
    </source>
</evidence>
<name>A0A8T0PCX8_PANVG</name>
<gene>
    <name evidence="2" type="ORF">PVAP13_8NG077402</name>
</gene>
<keyword evidence="3" id="KW-1185">Reference proteome</keyword>
<organism evidence="2 3">
    <name type="scientific">Panicum virgatum</name>
    <name type="common">Blackwell switchgrass</name>
    <dbReference type="NCBI Taxonomy" id="38727"/>
    <lineage>
        <taxon>Eukaryota</taxon>
        <taxon>Viridiplantae</taxon>
        <taxon>Streptophyta</taxon>
        <taxon>Embryophyta</taxon>
        <taxon>Tracheophyta</taxon>
        <taxon>Spermatophyta</taxon>
        <taxon>Magnoliopsida</taxon>
        <taxon>Liliopsida</taxon>
        <taxon>Poales</taxon>
        <taxon>Poaceae</taxon>
        <taxon>PACMAD clade</taxon>
        <taxon>Panicoideae</taxon>
        <taxon>Panicodae</taxon>
        <taxon>Paniceae</taxon>
        <taxon>Panicinae</taxon>
        <taxon>Panicum</taxon>
        <taxon>Panicum sect. Hiantes</taxon>
    </lineage>
</organism>
<sequence>MEIKSNEQLLEWFQLNLKKGVVQINAQINDFKGSLQCSPTKRRCHPYVRNKAPTTSNERATEGPTNVGCTNERATSTCKKKRDTKCKGKGGDDDDCVGVDEEGIYSDTNSLVVPSDSSYDSDLAASSDSDDDYSDPEFDPNGEVIDNDDEYDPPLFI</sequence>
<dbReference type="EMBL" id="CM029052">
    <property type="protein sequence ID" value="KAG2556374.1"/>
    <property type="molecule type" value="Genomic_DNA"/>
</dbReference>
<reference evidence="2" key="1">
    <citation type="submission" date="2020-05" db="EMBL/GenBank/DDBJ databases">
        <title>WGS assembly of Panicum virgatum.</title>
        <authorList>
            <person name="Lovell J.T."/>
            <person name="Jenkins J."/>
            <person name="Shu S."/>
            <person name="Juenger T.E."/>
            <person name="Schmutz J."/>
        </authorList>
    </citation>
    <scope>NUCLEOTIDE SEQUENCE</scope>
    <source>
        <strain evidence="2">AP13</strain>
    </source>
</reference>